<dbReference type="InterPro" id="IPR032675">
    <property type="entry name" value="LRR_dom_sf"/>
</dbReference>
<dbReference type="InterPro" id="IPR053139">
    <property type="entry name" value="Surface_bspA-like"/>
</dbReference>
<evidence type="ECO:0000313" key="1">
    <source>
        <dbReference type="EMBL" id="ELP91808.1"/>
    </source>
</evidence>
<organism evidence="1 2">
    <name type="scientific">Entamoeba invadens IP1</name>
    <dbReference type="NCBI Taxonomy" id="370355"/>
    <lineage>
        <taxon>Eukaryota</taxon>
        <taxon>Amoebozoa</taxon>
        <taxon>Evosea</taxon>
        <taxon>Archamoebae</taxon>
        <taxon>Mastigamoebida</taxon>
        <taxon>Entamoebidae</taxon>
        <taxon>Entamoeba</taxon>
    </lineage>
</organism>
<dbReference type="PANTHER" id="PTHR45661">
    <property type="entry name" value="SURFACE ANTIGEN"/>
    <property type="match status" value="1"/>
</dbReference>
<dbReference type="Gene3D" id="3.80.10.10">
    <property type="entry name" value="Ribonuclease Inhibitor"/>
    <property type="match status" value="2"/>
</dbReference>
<dbReference type="SUPFAM" id="SSF52058">
    <property type="entry name" value="L domain-like"/>
    <property type="match status" value="1"/>
</dbReference>
<dbReference type="KEGG" id="eiv:EIN_138250"/>
<evidence type="ECO:0008006" key="3">
    <source>
        <dbReference type="Google" id="ProtNLM"/>
    </source>
</evidence>
<dbReference type="Pfam" id="PF13306">
    <property type="entry name" value="LRR_5"/>
    <property type="match status" value="1"/>
</dbReference>
<dbReference type="VEuPathDB" id="AmoebaDB:EIN_138250"/>
<keyword evidence="2" id="KW-1185">Reference proteome</keyword>
<dbReference type="Gene3D" id="3.40.50.12480">
    <property type="match status" value="1"/>
</dbReference>
<name>L7FND5_ENTIV</name>
<sequence length="380" mass="44263">MFVQLDVFNFQIVVQYFYFEKDFINSILMCKKFSFILDRFRYNPIQVDSKRLFPYMETQHLYDFGVVLNDINNIVLWKPVSLTDSIDISTQCPCTFKNISVSLVDIYNKKITTYTELQKLLNNTNIKSYGKHLFYLFGVSEVIIPNTVTSLQFYTFQDHMKLERVTLSESLKDIPNGCFENCVQLKNINFPPSITGIKNNSFYNCGFERLIIPSSIYVIENSAFEKCVKLVDVKISNNVKIIEDYVFQLCTNLSKVELPKKLKFIKTSVFNGCIQLEYVNIPESVCYVDSLAFNNCKKIKDLVFNQKCYIADNAFNNCTSLTKLVVPTLNKKVINQVSKECSKIVKKFYDNYEYTMDNNSELYNNQFKENLDTNTTKEVC</sequence>
<proteinExistence type="predicted"/>
<accession>L7FND5</accession>
<dbReference type="Proteomes" id="UP000014680">
    <property type="component" value="Unassembled WGS sequence"/>
</dbReference>
<dbReference type="PANTHER" id="PTHR45661:SF3">
    <property type="entry name" value="IG-LIKE DOMAIN-CONTAINING PROTEIN"/>
    <property type="match status" value="1"/>
</dbReference>
<dbReference type="InterPro" id="IPR026906">
    <property type="entry name" value="LRR_5"/>
</dbReference>
<dbReference type="EMBL" id="KB206440">
    <property type="protein sequence ID" value="ELP91808.1"/>
    <property type="molecule type" value="Genomic_DNA"/>
</dbReference>
<dbReference type="GeneID" id="14890783"/>
<dbReference type="OrthoDB" id="25233at2759"/>
<evidence type="ECO:0000313" key="2">
    <source>
        <dbReference type="Proteomes" id="UP000014680"/>
    </source>
</evidence>
<dbReference type="AlphaFoldDB" id="L7FND5"/>
<gene>
    <name evidence="1" type="ORF">EIN_138250</name>
</gene>
<protein>
    <recommendedName>
        <fullName evidence="3">Leucine rich repeat containing protein BspA family protein</fullName>
    </recommendedName>
</protein>
<dbReference type="RefSeq" id="XP_004258579.1">
    <property type="nucleotide sequence ID" value="XM_004258531.1"/>
</dbReference>
<reference evidence="1 2" key="1">
    <citation type="submission" date="2012-10" db="EMBL/GenBank/DDBJ databases">
        <authorList>
            <person name="Zafar N."/>
            <person name="Inman J."/>
            <person name="Hall N."/>
            <person name="Lorenzi H."/>
            <person name="Caler E."/>
        </authorList>
    </citation>
    <scope>NUCLEOTIDE SEQUENCE [LARGE SCALE GENOMIC DNA]</scope>
    <source>
        <strain evidence="1 2">IP1</strain>
    </source>
</reference>